<accession>A0AAD2KLV8</accession>
<dbReference type="Pfam" id="PF04185">
    <property type="entry name" value="Phosphoesterase"/>
    <property type="match status" value="1"/>
</dbReference>
<reference evidence="2 3" key="1">
    <citation type="submission" date="2015-09" db="EMBL/GenBank/DDBJ databases">
        <authorList>
            <consortium name="Pathogen Informatics"/>
        </authorList>
    </citation>
    <scope>NUCLEOTIDE SEQUENCE [LARGE SCALE GENOMIC DNA]</scope>
    <source>
        <strain evidence="2 3">2789STDY5608625</strain>
    </source>
</reference>
<dbReference type="RefSeq" id="WP_082401255.1">
    <property type="nucleotide sequence ID" value="NZ_CYTK01000011.1"/>
</dbReference>
<proteinExistence type="predicted"/>
<dbReference type="GO" id="GO:0016788">
    <property type="term" value="F:hydrolase activity, acting on ester bonds"/>
    <property type="evidence" value="ECO:0007669"/>
    <property type="project" value="InterPro"/>
</dbReference>
<comment type="caution">
    <text evidence="2">The sequence shown here is derived from an EMBL/GenBank/DDBJ whole genome shotgun (WGS) entry which is preliminary data.</text>
</comment>
<evidence type="ECO:0000313" key="3">
    <source>
        <dbReference type="Proteomes" id="UP000044098"/>
    </source>
</evidence>
<dbReference type="InterPro" id="IPR017850">
    <property type="entry name" value="Alkaline_phosphatase_core_sf"/>
</dbReference>
<sequence length="286" mass="31179">MSRLPFKTPNLGASLIQSGFSFASFSENLPYPSFNALGAPSDDQTVADGYVRRHNPVANWINFAAYGTTVAGDKQRFLLPLSANLGMENTVDPDGTKFPGFGVDENGGTVPFDELPVVSLVVPDDQHNSHTGSLAACDAWVEKHIKAYADWAAQNDSLLIVTPDECGHTDRSNGMSNFGLDKIMKDLPGRGGGYYFGRANMPTFLFGPSDRVKVGLFDTEVDHLNVLATVLDMYGALESFKEDFEATWSSAIHPINEKWVAGDDPVRKRELIAQIKNLSPITSVFL</sequence>
<evidence type="ECO:0000313" key="2">
    <source>
        <dbReference type="EMBL" id="CUJ69120.1"/>
    </source>
</evidence>
<evidence type="ECO:0000256" key="1">
    <source>
        <dbReference type="ARBA" id="ARBA00022801"/>
    </source>
</evidence>
<protein>
    <submittedName>
        <fullName evidence="2">Phosphoesterase family</fullName>
    </submittedName>
</protein>
<organism evidence="2 3">
    <name type="scientific">Achromobacter aegrifaciens</name>
    <dbReference type="NCBI Taxonomy" id="1287736"/>
    <lineage>
        <taxon>Bacteria</taxon>
        <taxon>Pseudomonadati</taxon>
        <taxon>Pseudomonadota</taxon>
        <taxon>Betaproteobacteria</taxon>
        <taxon>Burkholderiales</taxon>
        <taxon>Alcaligenaceae</taxon>
        <taxon>Achromobacter</taxon>
    </lineage>
</organism>
<dbReference type="Proteomes" id="UP000044098">
    <property type="component" value="Unassembled WGS sequence"/>
</dbReference>
<keyword evidence="1" id="KW-0378">Hydrolase</keyword>
<gene>
    <name evidence="2" type="ORF">ERS370000_05303</name>
</gene>
<dbReference type="AlphaFoldDB" id="A0AAD2KLV8"/>
<name>A0AAD2KLV8_ACHAE</name>
<dbReference type="EMBL" id="CYTK01000011">
    <property type="protein sequence ID" value="CUJ69120.1"/>
    <property type="molecule type" value="Genomic_DNA"/>
</dbReference>
<dbReference type="SUPFAM" id="SSF53649">
    <property type="entry name" value="Alkaline phosphatase-like"/>
    <property type="match status" value="1"/>
</dbReference>
<dbReference type="InterPro" id="IPR007312">
    <property type="entry name" value="Phosphoesterase"/>
</dbReference>